<dbReference type="Proteomes" id="UP000184301">
    <property type="component" value="Unassembled WGS sequence"/>
</dbReference>
<dbReference type="RefSeq" id="WP_073106769.1">
    <property type="nucleotide sequence ID" value="NZ_FQZY01000014.1"/>
</dbReference>
<accession>A0A1M6LET7</accession>
<dbReference type="STRING" id="1121950.SAMN02745243_01170"/>
<sequence length="107" mass="12110">MFGKNTETKIAEKQAKQETKDKAAMERFGLNFDNYTSEDIKQRNIASSKEIATSLAGSKLYSFGSLLSGNSNETFALELARAQVEQNFILMRQNEEILRLLKQIAEK</sequence>
<gene>
    <name evidence="2" type="ORF">SAMN02745243_01170</name>
</gene>
<evidence type="ECO:0000256" key="1">
    <source>
        <dbReference type="SAM" id="MobiDB-lite"/>
    </source>
</evidence>
<protein>
    <submittedName>
        <fullName evidence="2">Uncharacterized protein</fullName>
    </submittedName>
</protein>
<dbReference type="EMBL" id="FQZY01000014">
    <property type="protein sequence ID" value="SHJ69668.1"/>
    <property type="molecule type" value="Genomic_DNA"/>
</dbReference>
<proteinExistence type="predicted"/>
<feature type="region of interest" description="Disordered" evidence="1">
    <location>
        <begin position="1"/>
        <end position="20"/>
    </location>
</feature>
<evidence type="ECO:0000313" key="3">
    <source>
        <dbReference type="Proteomes" id="UP000184301"/>
    </source>
</evidence>
<dbReference type="AlphaFoldDB" id="A0A1M6LET7"/>
<reference evidence="2 3" key="1">
    <citation type="submission" date="2016-11" db="EMBL/GenBank/DDBJ databases">
        <authorList>
            <person name="Jaros S."/>
            <person name="Januszkiewicz K."/>
            <person name="Wedrychowicz H."/>
        </authorList>
    </citation>
    <scope>NUCLEOTIDE SEQUENCE [LARGE SCALE GENOMIC DNA]</scope>
    <source>
        <strain evidence="2 3">DSM 15480</strain>
    </source>
</reference>
<evidence type="ECO:0000313" key="2">
    <source>
        <dbReference type="EMBL" id="SHJ69668.1"/>
    </source>
</evidence>
<dbReference type="OrthoDB" id="2084724at2"/>
<organism evidence="2 3">
    <name type="scientific">Hespellia stercorisuis DSM 15480</name>
    <dbReference type="NCBI Taxonomy" id="1121950"/>
    <lineage>
        <taxon>Bacteria</taxon>
        <taxon>Bacillati</taxon>
        <taxon>Bacillota</taxon>
        <taxon>Clostridia</taxon>
        <taxon>Lachnospirales</taxon>
        <taxon>Lachnospiraceae</taxon>
        <taxon>Hespellia</taxon>
    </lineage>
</organism>
<name>A0A1M6LET7_9FIRM</name>
<keyword evidence="3" id="KW-1185">Reference proteome</keyword>